<reference evidence="1" key="1">
    <citation type="submission" date="2017-05" db="EMBL/GenBank/DDBJ databases">
        <title>Molecular characterization of squash leaf curl virus in ornamental plant.</title>
        <authorList>
            <person name="Deepan S."/>
            <person name="Pandiyan R."/>
            <person name="Mohammed Riyaz S."/>
            <person name="Michael Immanuel Jesse D."/>
            <person name="Raja Muthuramalingam T."/>
            <person name="Kumaran T."/>
            <person name="Kathiravan K."/>
        </authorList>
    </citation>
    <scope>NUCLEOTIDE SEQUENCE</scope>
    <source>
        <strain evidence="1">J1</strain>
    </source>
</reference>
<sequence length="120" mass="13826">MLKTSPKSWGDPVGRRSRTKKNMTLLVWFLVLMFSSIHNLPQHIDGFHTESLPYAMCESGSTCNITNTHDLANMRDIVPRFKRTAPYKGLHSPLARRNSYTFCTFWVFCSSACWSRPLLL</sequence>
<evidence type="ECO:0000313" key="1">
    <source>
        <dbReference type="EMBL" id="ASU11096.1"/>
    </source>
</evidence>
<protein>
    <submittedName>
        <fullName evidence="1">AC5</fullName>
    </submittedName>
</protein>
<name>A0A223M0Q3_9GEMI</name>
<accession>A0A223M0Q3</accession>
<dbReference type="EMBL" id="MF102264">
    <property type="protein sequence ID" value="ASU11096.1"/>
    <property type="molecule type" value="Genomic_DNA"/>
</dbReference>
<gene>
    <name evidence="1" type="primary">AC5</name>
</gene>
<organism evidence="1">
    <name type="scientific">Squash leaf curl China virus</name>
    <dbReference type="NCBI Taxonomy" id="223323"/>
    <lineage>
        <taxon>Viruses</taxon>
        <taxon>Monodnaviria</taxon>
        <taxon>Shotokuvirae</taxon>
        <taxon>Cressdnaviricota</taxon>
        <taxon>Repensiviricetes</taxon>
        <taxon>Geplafuvirales</taxon>
        <taxon>Geminiviridae</taxon>
        <taxon>Begomovirus</taxon>
        <taxon>Begomovirus cucurbitachinaense</taxon>
    </lineage>
</organism>
<proteinExistence type="predicted"/>